<gene>
    <name evidence="3" type="ORF">KUDE01_029413</name>
</gene>
<dbReference type="PANTHER" id="PTHR13018">
    <property type="entry name" value="PROBABLE MEMBRANE PROTEIN DUF221-RELATED"/>
    <property type="match status" value="1"/>
</dbReference>
<proteinExistence type="predicted"/>
<evidence type="ECO:0000256" key="1">
    <source>
        <dbReference type="SAM" id="Phobius"/>
    </source>
</evidence>
<feature type="transmembrane region" description="Helical" evidence="1">
    <location>
        <begin position="85"/>
        <end position="109"/>
    </location>
</feature>
<keyword evidence="1" id="KW-1133">Transmembrane helix</keyword>
<dbReference type="Pfam" id="PF14703">
    <property type="entry name" value="PHM7_cyt"/>
    <property type="match status" value="1"/>
</dbReference>
<dbReference type="InterPro" id="IPR027815">
    <property type="entry name" value="CSC1/OSCA1-like_cyt"/>
</dbReference>
<comment type="caution">
    <text evidence="3">The sequence shown here is derived from an EMBL/GenBank/DDBJ whole genome shotgun (WGS) entry which is preliminary data.</text>
</comment>
<keyword evidence="1" id="KW-0812">Transmembrane</keyword>
<evidence type="ECO:0000259" key="2">
    <source>
        <dbReference type="Pfam" id="PF14703"/>
    </source>
</evidence>
<evidence type="ECO:0000313" key="4">
    <source>
        <dbReference type="Proteomes" id="UP001228049"/>
    </source>
</evidence>
<name>A0AAD9BMN1_DISEL</name>
<reference evidence="3" key="1">
    <citation type="submission" date="2023-04" db="EMBL/GenBank/DDBJ databases">
        <title>Chromosome-level genome of Chaenocephalus aceratus.</title>
        <authorList>
            <person name="Park H."/>
        </authorList>
    </citation>
    <scope>NUCLEOTIDE SEQUENCE</scope>
    <source>
        <strain evidence="3">DE</strain>
        <tissue evidence="3">Muscle</tissue>
    </source>
</reference>
<dbReference type="PANTHER" id="PTHR13018:SF5">
    <property type="entry name" value="RE44586P"/>
    <property type="match status" value="1"/>
</dbReference>
<dbReference type="InterPro" id="IPR045122">
    <property type="entry name" value="Csc1-like"/>
</dbReference>
<organism evidence="3 4">
    <name type="scientific">Dissostichus eleginoides</name>
    <name type="common">Patagonian toothfish</name>
    <name type="synonym">Dissostichus amissus</name>
    <dbReference type="NCBI Taxonomy" id="100907"/>
    <lineage>
        <taxon>Eukaryota</taxon>
        <taxon>Metazoa</taxon>
        <taxon>Chordata</taxon>
        <taxon>Craniata</taxon>
        <taxon>Vertebrata</taxon>
        <taxon>Euteleostomi</taxon>
        <taxon>Actinopterygii</taxon>
        <taxon>Neopterygii</taxon>
        <taxon>Teleostei</taxon>
        <taxon>Neoteleostei</taxon>
        <taxon>Acanthomorphata</taxon>
        <taxon>Eupercaria</taxon>
        <taxon>Perciformes</taxon>
        <taxon>Notothenioidei</taxon>
        <taxon>Nototheniidae</taxon>
        <taxon>Dissostichus</taxon>
    </lineage>
</organism>
<feature type="transmembrane region" description="Helical" evidence="1">
    <location>
        <begin position="121"/>
        <end position="142"/>
    </location>
</feature>
<protein>
    <submittedName>
        <fullName evidence="3">CSC1-like protein 2</fullName>
    </submittedName>
</protein>
<dbReference type="GO" id="GO:0005886">
    <property type="term" value="C:plasma membrane"/>
    <property type="evidence" value="ECO:0007669"/>
    <property type="project" value="TreeGrafter"/>
</dbReference>
<dbReference type="GO" id="GO:0005227">
    <property type="term" value="F:calcium-activated cation channel activity"/>
    <property type="evidence" value="ECO:0007669"/>
    <property type="project" value="InterPro"/>
</dbReference>
<feature type="domain" description="CSC1/OSCA1-like cytosolic" evidence="2">
    <location>
        <begin position="1"/>
        <end position="58"/>
    </location>
</feature>
<evidence type="ECO:0000313" key="3">
    <source>
        <dbReference type="EMBL" id="KAK1885692.1"/>
    </source>
</evidence>
<dbReference type="EMBL" id="JASDAP010000020">
    <property type="protein sequence ID" value="KAK1885692.1"/>
    <property type="molecule type" value="Genomic_DNA"/>
</dbReference>
<keyword evidence="1" id="KW-0472">Membrane</keyword>
<sequence length="151" mass="17321">MAFVTFQNEAMTAVILKDFNACQVQGCRCRQEPGSSQFSEALHVHNWSVSYAPDPQNVRCQLNSPQHHSSKEQPGSTCLWAWISWWIRCFIINVILFLLLFFLTTPAITLHHGQNPIVTQFFPTLLLWAFSALLPTIVYYSAFFEAHWTGN</sequence>
<dbReference type="Proteomes" id="UP001228049">
    <property type="component" value="Unassembled WGS sequence"/>
</dbReference>
<dbReference type="AlphaFoldDB" id="A0AAD9BMN1"/>
<accession>A0AAD9BMN1</accession>
<keyword evidence="4" id="KW-1185">Reference proteome</keyword>